<dbReference type="PANTHER" id="PTHR34129:SF1">
    <property type="entry name" value="DUF952 DOMAIN-CONTAINING PROTEIN"/>
    <property type="match status" value="1"/>
</dbReference>
<name>A0ABT1MU75_9RHOB</name>
<reference evidence="1 2" key="1">
    <citation type="submission" date="2022-03" db="EMBL/GenBank/DDBJ databases">
        <authorList>
            <person name="He Y."/>
        </authorList>
    </citation>
    <scope>NUCLEOTIDE SEQUENCE [LARGE SCALE GENOMIC DNA]</scope>
    <source>
        <strain evidence="1 2">TK19116</strain>
    </source>
</reference>
<keyword evidence="2" id="KW-1185">Reference proteome</keyword>
<protein>
    <submittedName>
        <fullName evidence="1">DUF952 domain-containing protein</fullName>
    </submittedName>
</protein>
<gene>
    <name evidence="1" type="ORF">MLD63_15730</name>
</gene>
<comment type="caution">
    <text evidence="1">The sequence shown here is derived from an EMBL/GenBank/DDBJ whole genome shotgun (WGS) entry which is preliminary data.</text>
</comment>
<dbReference type="Proteomes" id="UP001203945">
    <property type="component" value="Unassembled WGS sequence"/>
</dbReference>
<evidence type="ECO:0000313" key="1">
    <source>
        <dbReference type="EMBL" id="MCQ0971872.1"/>
    </source>
</evidence>
<dbReference type="Gene3D" id="3.20.170.20">
    <property type="entry name" value="Protein of unknown function DUF952"/>
    <property type="match status" value="1"/>
</dbReference>
<dbReference type="RefSeq" id="WP_255330878.1">
    <property type="nucleotide sequence ID" value="NZ_JAKZEU010000006.1"/>
</dbReference>
<accession>A0ABT1MU75</accession>
<dbReference type="Pfam" id="PF06108">
    <property type="entry name" value="DUF952"/>
    <property type="match status" value="1"/>
</dbReference>
<dbReference type="SUPFAM" id="SSF56399">
    <property type="entry name" value="ADP-ribosylation"/>
    <property type="match status" value="1"/>
</dbReference>
<dbReference type="EMBL" id="JAKZEU010000006">
    <property type="protein sequence ID" value="MCQ0971872.1"/>
    <property type="molecule type" value="Genomic_DNA"/>
</dbReference>
<dbReference type="PANTHER" id="PTHR34129">
    <property type="entry name" value="BLR1139 PROTEIN"/>
    <property type="match status" value="1"/>
</dbReference>
<evidence type="ECO:0000313" key="2">
    <source>
        <dbReference type="Proteomes" id="UP001203945"/>
    </source>
</evidence>
<proteinExistence type="predicted"/>
<sequence>MLIYKVLRSEEWEELRGNGASQGSPDDQRDGFIHLSGADQVQGTLDKHFSDENDLVLVAVDSGVLGSALRWEVSRGGVQFPHLYRAMTLADVAWTKPITASLQAGSLL</sequence>
<organism evidence="1 2">
    <name type="scientific">Paracoccus albicereus</name>
    <dbReference type="NCBI Taxonomy" id="2922394"/>
    <lineage>
        <taxon>Bacteria</taxon>
        <taxon>Pseudomonadati</taxon>
        <taxon>Pseudomonadota</taxon>
        <taxon>Alphaproteobacteria</taxon>
        <taxon>Rhodobacterales</taxon>
        <taxon>Paracoccaceae</taxon>
        <taxon>Paracoccus</taxon>
    </lineage>
</organism>
<dbReference type="InterPro" id="IPR009297">
    <property type="entry name" value="DUF952"/>
</dbReference>